<dbReference type="InterPro" id="IPR036737">
    <property type="entry name" value="OmpA-like_sf"/>
</dbReference>
<dbReference type="PROSITE" id="PS51123">
    <property type="entry name" value="OMPA_2"/>
    <property type="match status" value="1"/>
</dbReference>
<dbReference type="RefSeq" id="WP_258792927.1">
    <property type="nucleotide sequence ID" value="NZ_QBUD01000001.1"/>
</dbReference>
<name>A0A2T6KPI6_9RHOB</name>
<dbReference type="EMBL" id="QBUD01000001">
    <property type="protein sequence ID" value="PUB18486.1"/>
    <property type="molecule type" value="Genomic_DNA"/>
</dbReference>
<dbReference type="SUPFAM" id="SSF103088">
    <property type="entry name" value="OmpA-like"/>
    <property type="match status" value="1"/>
</dbReference>
<organism evidence="3 4">
    <name type="scientific">Yoonia sediminilitoris</name>
    <dbReference type="NCBI Taxonomy" id="1286148"/>
    <lineage>
        <taxon>Bacteria</taxon>
        <taxon>Pseudomonadati</taxon>
        <taxon>Pseudomonadota</taxon>
        <taxon>Alphaproteobacteria</taxon>
        <taxon>Rhodobacterales</taxon>
        <taxon>Paracoccaceae</taxon>
        <taxon>Yoonia</taxon>
    </lineage>
</organism>
<dbReference type="AlphaFoldDB" id="A0A2T6KPI6"/>
<sequence>MEKEKDLLDAFGEIAPSVCNNSQDEHRINRRVEVWIQNGT</sequence>
<evidence type="ECO:0000313" key="4">
    <source>
        <dbReference type="Proteomes" id="UP000244523"/>
    </source>
</evidence>
<dbReference type="InterPro" id="IPR006665">
    <property type="entry name" value="OmpA-like"/>
</dbReference>
<comment type="caution">
    <text evidence="3">The sequence shown here is derived from an EMBL/GenBank/DDBJ whole genome shotgun (WGS) entry which is preliminary data.</text>
</comment>
<keyword evidence="4" id="KW-1185">Reference proteome</keyword>
<evidence type="ECO:0000259" key="2">
    <source>
        <dbReference type="PROSITE" id="PS51123"/>
    </source>
</evidence>
<feature type="domain" description="OmpA-like" evidence="2">
    <location>
        <begin position="1"/>
        <end position="40"/>
    </location>
</feature>
<gene>
    <name evidence="3" type="ORF">C8N45_10170</name>
</gene>
<accession>A0A2T6KPI6</accession>
<dbReference type="Proteomes" id="UP000244523">
    <property type="component" value="Unassembled WGS sequence"/>
</dbReference>
<proteinExistence type="predicted"/>
<reference evidence="3 4" key="1">
    <citation type="submission" date="2018-04" db="EMBL/GenBank/DDBJ databases">
        <title>Genomic Encyclopedia of Archaeal and Bacterial Type Strains, Phase II (KMG-II): from individual species to whole genera.</title>
        <authorList>
            <person name="Goeker M."/>
        </authorList>
    </citation>
    <scope>NUCLEOTIDE SEQUENCE [LARGE SCALE GENOMIC DNA]</scope>
    <source>
        <strain evidence="3 4">DSM 29955</strain>
    </source>
</reference>
<evidence type="ECO:0000256" key="1">
    <source>
        <dbReference type="PROSITE-ProRule" id="PRU00473"/>
    </source>
</evidence>
<dbReference type="GO" id="GO:0016020">
    <property type="term" value="C:membrane"/>
    <property type="evidence" value="ECO:0007669"/>
    <property type="project" value="UniProtKB-UniRule"/>
</dbReference>
<keyword evidence="1" id="KW-0472">Membrane</keyword>
<protein>
    <recommendedName>
        <fullName evidence="2">OmpA-like domain-containing protein</fullName>
    </recommendedName>
</protein>
<evidence type="ECO:0000313" key="3">
    <source>
        <dbReference type="EMBL" id="PUB18486.1"/>
    </source>
</evidence>